<dbReference type="WBParaSite" id="Hba_19664">
    <property type="protein sequence ID" value="Hba_19664"/>
    <property type="gene ID" value="Hba_19664"/>
</dbReference>
<dbReference type="AlphaFoldDB" id="A0A1I7XQQ4"/>
<dbReference type="Proteomes" id="UP000095283">
    <property type="component" value="Unplaced"/>
</dbReference>
<keyword evidence="1" id="KW-1185">Reference proteome</keyword>
<evidence type="ECO:0000313" key="1">
    <source>
        <dbReference type="Proteomes" id="UP000095283"/>
    </source>
</evidence>
<sequence length="85" mass="9859">MFLSIIKINRNGLMDYRLVRTDNTMSISLPSYVDFHLLQNCPNKKELVGLCISKQQDLLRKMPLNELYVVKQELANPVLTDKATY</sequence>
<reference evidence="2" key="1">
    <citation type="submission" date="2016-11" db="UniProtKB">
        <authorList>
            <consortium name="WormBaseParasite"/>
        </authorList>
    </citation>
    <scope>IDENTIFICATION</scope>
</reference>
<proteinExistence type="predicted"/>
<organism evidence="1 2">
    <name type="scientific">Heterorhabditis bacteriophora</name>
    <name type="common">Entomopathogenic nematode worm</name>
    <dbReference type="NCBI Taxonomy" id="37862"/>
    <lineage>
        <taxon>Eukaryota</taxon>
        <taxon>Metazoa</taxon>
        <taxon>Ecdysozoa</taxon>
        <taxon>Nematoda</taxon>
        <taxon>Chromadorea</taxon>
        <taxon>Rhabditida</taxon>
        <taxon>Rhabditina</taxon>
        <taxon>Rhabditomorpha</taxon>
        <taxon>Strongyloidea</taxon>
        <taxon>Heterorhabditidae</taxon>
        <taxon>Heterorhabditis</taxon>
    </lineage>
</organism>
<accession>A0A1I7XQQ4</accession>
<name>A0A1I7XQQ4_HETBA</name>
<protein>
    <submittedName>
        <fullName evidence="2">Acetyltransferase</fullName>
    </submittedName>
</protein>
<evidence type="ECO:0000313" key="2">
    <source>
        <dbReference type="WBParaSite" id="Hba_19664"/>
    </source>
</evidence>